<dbReference type="GO" id="GO:0005524">
    <property type="term" value="F:ATP binding"/>
    <property type="evidence" value="ECO:0007669"/>
    <property type="project" value="UniProtKB-UniRule"/>
</dbReference>
<evidence type="ECO:0000256" key="7">
    <source>
        <dbReference type="ARBA" id="ARBA00022840"/>
    </source>
</evidence>
<evidence type="ECO:0000256" key="2">
    <source>
        <dbReference type="ARBA" id="ARBA00008226"/>
    </source>
</evidence>
<evidence type="ECO:0000313" key="14">
    <source>
        <dbReference type="Proteomes" id="UP000747791"/>
    </source>
</evidence>
<keyword evidence="6 11" id="KW-0547">Nucleotide-binding</keyword>
<evidence type="ECO:0000256" key="1">
    <source>
        <dbReference type="ARBA" id="ARBA00004496"/>
    </source>
</evidence>
<dbReference type="PANTHER" id="PTHR30075:SF2">
    <property type="entry name" value="GLYCINE--TRNA LIGASE, CHLOROPLASTIC_MITOCHONDRIAL 2"/>
    <property type="match status" value="1"/>
</dbReference>
<keyword evidence="8 11" id="KW-0648">Protein biosynthesis</keyword>
<dbReference type="HAMAP" id="MF_00255">
    <property type="entry name" value="Gly_tRNA_synth_beta"/>
    <property type="match status" value="1"/>
</dbReference>
<evidence type="ECO:0000256" key="6">
    <source>
        <dbReference type="ARBA" id="ARBA00022741"/>
    </source>
</evidence>
<evidence type="ECO:0000259" key="12">
    <source>
        <dbReference type="Pfam" id="PF05746"/>
    </source>
</evidence>
<keyword evidence="4 11" id="KW-0963">Cytoplasm</keyword>
<dbReference type="Pfam" id="PF05746">
    <property type="entry name" value="DALR_1"/>
    <property type="match status" value="1"/>
</dbReference>
<comment type="caution">
    <text evidence="13">The sequence shown here is derived from an EMBL/GenBank/DDBJ whole genome shotgun (WGS) entry which is preliminary data.</text>
</comment>
<evidence type="ECO:0000256" key="5">
    <source>
        <dbReference type="ARBA" id="ARBA00022598"/>
    </source>
</evidence>
<proteinExistence type="inferred from homology"/>
<feature type="domain" description="DALR anticodon binding" evidence="12">
    <location>
        <begin position="575"/>
        <end position="677"/>
    </location>
</feature>
<dbReference type="AlphaFoldDB" id="A0A966M389"/>
<dbReference type="GO" id="GO:0004820">
    <property type="term" value="F:glycine-tRNA ligase activity"/>
    <property type="evidence" value="ECO:0007669"/>
    <property type="project" value="UniProtKB-UniRule"/>
</dbReference>
<comment type="subunit">
    <text evidence="3 11">Tetramer of two alpha and two beta subunits.</text>
</comment>
<dbReference type="EMBL" id="RGOB01000031">
    <property type="protein sequence ID" value="NCU53013.1"/>
    <property type="molecule type" value="Genomic_DNA"/>
</dbReference>
<dbReference type="GO" id="GO:0004814">
    <property type="term" value="F:arginine-tRNA ligase activity"/>
    <property type="evidence" value="ECO:0007669"/>
    <property type="project" value="InterPro"/>
</dbReference>
<dbReference type="PROSITE" id="PS50861">
    <property type="entry name" value="AA_TRNA_LIGASE_II_GLYAB"/>
    <property type="match status" value="1"/>
</dbReference>
<dbReference type="PANTHER" id="PTHR30075">
    <property type="entry name" value="GLYCYL-TRNA SYNTHETASE"/>
    <property type="match status" value="1"/>
</dbReference>
<evidence type="ECO:0000256" key="9">
    <source>
        <dbReference type="ARBA" id="ARBA00023146"/>
    </source>
</evidence>
<protein>
    <recommendedName>
        <fullName evidence="11">Glycine--tRNA ligase beta subunit</fullName>
        <ecNumber evidence="11">6.1.1.14</ecNumber>
    </recommendedName>
    <alternativeName>
        <fullName evidence="11">Glycyl-tRNA synthetase beta subunit</fullName>
        <shortName evidence="11">GlyRS</shortName>
    </alternativeName>
</protein>
<comment type="catalytic activity">
    <reaction evidence="10 11">
        <text>tRNA(Gly) + glycine + ATP = glycyl-tRNA(Gly) + AMP + diphosphate</text>
        <dbReference type="Rhea" id="RHEA:16013"/>
        <dbReference type="Rhea" id="RHEA-COMP:9664"/>
        <dbReference type="Rhea" id="RHEA-COMP:9683"/>
        <dbReference type="ChEBI" id="CHEBI:30616"/>
        <dbReference type="ChEBI" id="CHEBI:33019"/>
        <dbReference type="ChEBI" id="CHEBI:57305"/>
        <dbReference type="ChEBI" id="CHEBI:78442"/>
        <dbReference type="ChEBI" id="CHEBI:78522"/>
        <dbReference type="ChEBI" id="CHEBI:456215"/>
        <dbReference type="EC" id="6.1.1.14"/>
    </reaction>
</comment>
<comment type="similarity">
    <text evidence="2 11">Belongs to the class-II aminoacyl-tRNA synthetase family.</text>
</comment>
<evidence type="ECO:0000313" key="13">
    <source>
        <dbReference type="EMBL" id="NCU53013.1"/>
    </source>
</evidence>
<dbReference type="InterPro" id="IPR008909">
    <property type="entry name" value="DALR_anticod-bd"/>
</dbReference>
<dbReference type="Proteomes" id="UP000747791">
    <property type="component" value="Unassembled WGS sequence"/>
</dbReference>
<accession>A0A966M389</accession>
<dbReference type="GO" id="GO:0005829">
    <property type="term" value="C:cytosol"/>
    <property type="evidence" value="ECO:0007669"/>
    <property type="project" value="TreeGrafter"/>
</dbReference>
<dbReference type="Gene3D" id="1.10.730.10">
    <property type="entry name" value="Isoleucyl-tRNA Synthetase, Domain 1"/>
    <property type="match status" value="1"/>
</dbReference>
<evidence type="ECO:0000256" key="11">
    <source>
        <dbReference type="HAMAP-Rule" id="MF_00255"/>
    </source>
</evidence>
<dbReference type="GO" id="GO:0006420">
    <property type="term" value="P:arginyl-tRNA aminoacylation"/>
    <property type="evidence" value="ECO:0007669"/>
    <property type="project" value="InterPro"/>
</dbReference>
<keyword evidence="5 11" id="KW-0436">Ligase</keyword>
<evidence type="ECO:0000256" key="10">
    <source>
        <dbReference type="ARBA" id="ARBA00047937"/>
    </source>
</evidence>
<dbReference type="SUPFAM" id="SSF109604">
    <property type="entry name" value="HD-domain/PDEase-like"/>
    <property type="match status" value="1"/>
</dbReference>
<dbReference type="NCBIfam" id="TIGR00211">
    <property type="entry name" value="glyS"/>
    <property type="match status" value="1"/>
</dbReference>
<dbReference type="PRINTS" id="PR01045">
    <property type="entry name" value="TRNASYNTHGB"/>
</dbReference>
<organism evidence="13 14">
    <name type="scientific">Candidatus Fonsibacter lacus</name>
    <dbReference type="NCBI Taxonomy" id="2576439"/>
    <lineage>
        <taxon>Bacteria</taxon>
        <taxon>Pseudomonadati</taxon>
        <taxon>Pseudomonadota</taxon>
        <taxon>Alphaproteobacteria</taxon>
        <taxon>Candidatus Pelagibacterales</taxon>
        <taxon>Candidatus Pelagibacterales incertae sedis</taxon>
        <taxon>Candidatus Fonsibacter</taxon>
    </lineage>
</organism>
<evidence type="ECO:0000256" key="3">
    <source>
        <dbReference type="ARBA" id="ARBA00011209"/>
    </source>
</evidence>
<dbReference type="InterPro" id="IPR006194">
    <property type="entry name" value="Gly-tRNA-synth_heterodimer"/>
</dbReference>
<reference evidence="13" key="1">
    <citation type="submission" date="2018-10" db="EMBL/GenBank/DDBJ databases">
        <title>Iterative Subtractive Binning of Freshwater Chronoseries Metagenomes Recovers Nearly Complete Genomes from over Four Hundred Novel Species.</title>
        <authorList>
            <person name="Rodriguez-R L.M."/>
            <person name="Tsementzi D."/>
            <person name="Luo C."/>
            <person name="Konstantinidis K.T."/>
        </authorList>
    </citation>
    <scope>NUCLEOTIDE SEQUENCE</scope>
    <source>
        <strain evidence="13">WB8_2A_004</strain>
    </source>
</reference>
<name>A0A966M389_9PROT</name>
<keyword evidence="7 11" id="KW-0067">ATP-binding</keyword>
<dbReference type="GO" id="GO:0006426">
    <property type="term" value="P:glycyl-tRNA aminoacylation"/>
    <property type="evidence" value="ECO:0007669"/>
    <property type="project" value="UniProtKB-UniRule"/>
</dbReference>
<dbReference type="Pfam" id="PF02092">
    <property type="entry name" value="tRNA_synt_2f"/>
    <property type="match status" value="1"/>
</dbReference>
<evidence type="ECO:0000256" key="4">
    <source>
        <dbReference type="ARBA" id="ARBA00022490"/>
    </source>
</evidence>
<dbReference type="EC" id="6.1.1.14" evidence="11"/>
<keyword evidence="9 11" id="KW-0030">Aminoacyl-tRNA synthetase</keyword>
<gene>
    <name evidence="11" type="primary">glyS</name>
    <name evidence="13" type="ORF">EBX74_01725</name>
</gene>
<dbReference type="InterPro" id="IPR015944">
    <property type="entry name" value="Gly-tRNA-synth_bsu"/>
</dbReference>
<sequence>MSDLLLELYSEEIPPTLQEDAKNNIAENFALFFEKNDFKKVVSEIYSTPKRLIFYYNNLPTNIKTEAKVLRGPKVGAPEQAIQGFIKSNSLDPKDIYEEETDKGKFIFAKTKKREIPVVDEIKKNIPHFLNGLQWRKKMRWGDYDLSWGRPLKSILCLFDKQTIPFNFFHLTSTNITYVDGPLEDKAVVIKDYIHFKKTLNDKRIIYDNAEREKLITKNIQSFLKKNDCELEINNKLLKQVINLVEDPIVLKGSFLKDFLKLPEELLILTMQHHQRYFSMRSINNHKLINNFIVVVNKEDIKNKIIKGNERVLTARLTDAKFFWEKNKSQNLVKQVSKLKGITFYQSLGSLYDKTQRIRVLASFIADIINCKKDDAEIAASICKADLVSDLVGEYPELQGVLGKYFAIEQGFSLEIANAISDHYLPVGPEDRVPKEKISITVALADKIDNLVGFFGINEKPTSSKDPYALRRSALGILRILIENRISISLKELINNSKNSYLTQRVNMQNVKFTEEILTFMTDRFKNLLKDQKIRPDVIESVLYNSRSDDYFSLFTKIKNLNKVLKSNDGQNVIAVYKRCTNILEQSKKDLKQELFGDPDTVLFQHNEENFLLEKINEIREHYTTPARLRTVEQTMSLLAGTKGFVDKFFDNVKVNDENEQIKKNRLELLFLLCKTFDSFADFSKFEV</sequence>
<comment type="subcellular location">
    <subcellularLocation>
        <location evidence="1 11">Cytoplasm</location>
    </subcellularLocation>
</comment>
<evidence type="ECO:0000256" key="8">
    <source>
        <dbReference type="ARBA" id="ARBA00022917"/>
    </source>
</evidence>